<evidence type="ECO:0000313" key="2">
    <source>
        <dbReference type="EMBL" id="MCL6283375.1"/>
    </source>
</evidence>
<dbReference type="Proteomes" id="UP001203880">
    <property type="component" value="Unassembled WGS sequence"/>
</dbReference>
<keyword evidence="3" id="KW-1185">Reference proteome</keyword>
<feature type="chain" id="PRO_5047450286" evidence="1">
    <location>
        <begin position="27"/>
        <end position="171"/>
    </location>
</feature>
<evidence type="ECO:0000313" key="3">
    <source>
        <dbReference type="Proteomes" id="UP001203880"/>
    </source>
</evidence>
<dbReference type="InterPro" id="IPR018550">
    <property type="entry name" value="Lipid-A_deacylase-rel"/>
</dbReference>
<reference evidence="2" key="1">
    <citation type="submission" date="2022-05" db="EMBL/GenBank/DDBJ databases">
        <authorList>
            <person name="Park J.-S."/>
        </authorList>
    </citation>
    <scope>NUCLEOTIDE SEQUENCE</scope>
    <source>
        <strain evidence="2">2012CJ41-6</strain>
    </source>
</reference>
<comment type="caution">
    <text evidence="2">The sequence shown here is derived from an EMBL/GenBank/DDBJ whole genome shotgun (WGS) entry which is preliminary data.</text>
</comment>
<organism evidence="2 3">
    <name type="scientific">Ruegeria spongiae</name>
    <dbReference type="NCBI Taxonomy" id="2942209"/>
    <lineage>
        <taxon>Bacteria</taxon>
        <taxon>Pseudomonadati</taxon>
        <taxon>Pseudomonadota</taxon>
        <taxon>Alphaproteobacteria</taxon>
        <taxon>Rhodobacterales</taxon>
        <taxon>Roseobacteraceae</taxon>
        <taxon>Ruegeria</taxon>
    </lineage>
</organism>
<feature type="signal peptide" evidence="1">
    <location>
        <begin position="1"/>
        <end position="26"/>
    </location>
</feature>
<dbReference type="EMBL" id="JAMFMB010000007">
    <property type="protein sequence ID" value="MCL6283375.1"/>
    <property type="molecule type" value="Genomic_DNA"/>
</dbReference>
<dbReference type="Gene3D" id="2.40.160.20">
    <property type="match status" value="1"/>
</dbReference>
<accession>A0ABT0Q0H9</accession>
<keyword evidence="2" id="KW-0378">Hydrolase</keyword>
<name>A0ABT0Q0H9_9RHOB</name>
<dbReference type="Pfam" id="PF09411">
    <property type="entry name" value="PagL"/>
    <property type="match status" value="1"/>
</dbReference>
<dbReference type="GO" id="GO:0016787">
    <property type="term" value="F:hydrolase activity"/>
    <property type="evidence" value="ECO:0007669"/>
    <property type="project" value="UniProtKB-KW"/>
</dbReference>
<evidence type="ECO:0000256" key="1">
    <source>
        <dbReference type="SAM" id="SignalP"/>
    </source>
</evidence>
<proteinExistence type="predicted"/>
<protein>
    <submittedName>
        <fullName evidence="2">Acyloxyacyl hydrolase</fullName>
    </submittedName>
</protein>
<keyword evidence="1" id="KW-0732">Signal</keyword>
<gene>
    <name evidence="2" type="ORF">M3P21_07495</name>
</gene>
<dbReference type="RefSeq" id="WP_249708234.1">
    <property type="nucleotide sequence ID" value="NZ_JAMFMB010000007.1"/>
</dbReference>
<sequence>MNTAYTPRFLAWLIITFFLVFRSASAAEWVVGFGADDLFDSDGDPAVAGLVEVHTNPFLDRPRFNLTGMATLLVDSERDVFAGVGVHSVWSFPNSRFFLEGSFAAGGFNQGGDSPPRKETDSFLYRTSIGFGRHLSEISRLSLTLDHLFNNDFKNYEPGSESILLRYSRGF</sequence>